<evidence type="ECO:0000313" key="3">
    <source>
        <dbReference type="Proteomes" id="UP001216329"/>
    </source>
</evidence>
<gene>
    <name evidence="2" type="primary">tssJ</name>
    <name evidence="2" type="ORF">P0Y58_13980</name>
</gene>
<dbReference type="EMBL" id="CP119325">
    <property type="protein sequence ID" value="WEK28024.1"/>
    <property type="molecule type" value="Genomic_DNA"/>
</dbReference>
<sequence>MTRHSLLIAPLLLAVVGLAGCTALSRMSQVAVDHSLPIGPPKDHPTEVGFSINASPTLNGNPNSLDLAAEQDRALEPSPYAVSLSASDPYALTEKIGALFEYLQAQFPAMSPVEMDEEDEEDESDPARSPLEESAPGSYDDPAVALILPRTTTPGSEAVATPIAITILQLRDDSLVRNTVYQLLDQDPAKALRSTYIRSDNYLLHPGQFKYIPFEPIHAETRFVAVLADYRGHENASWRQVLRIPPRGRQIMLSVLVNDTHIVLKEED</sequence>
<dbReference type="InterPro" id="IPR017734">
    <property type="entry name" value="T6SS_SciN"/>
</dbReference>
<proteinExistence type="predicted"/>
<evidence type="ECO:0000256" key="1">
    <source>
        <dbReference type="SAM" id="MobiDB-lite"/>
    </source>
</evidence>
<organism evidence="2 3">
    <name type="scientific">Candidatus Pseudomonas phytovorans</name>
    <dbReference type="NCBI Taxonomy" id="3121377"/>
    <lineage>
        <taxon>Bacteria</taxon>
        <taxon>Pseudomonadati</taxon>
        <taxon>Pseudomonadota</taxon>
        <taxon>Gammaproteobacteria</taxon>
        <taxon>Pseudomonadales</taxon>
        <taxon>Pseudomonadaceae</taxon>
        <taxon>Pseudomonas</taxon>
    </lineage>
</organism>
<dbReference type="Proteomes" id="UP001216329">
    <property type="component" value="Chromosome"/>
</dbReference>
<name>A0AAJ6B9T8_9PSED</name>
<dbReference type="PROSITE" id="PS51257">
    <property type="entry name" value="PROKAR_LIPOPROTEIN"/>
    <property type="match status" value="1"/>
</dbReference>
<dbReference type="InterPro" id="IPR038706">
    <property type="entry name" value="Type_VI_SciN-like_sf"/>
</dbReference>
<reference evidence="2" key="1">
    <citation type="submission" date="2023-03" db="EMBL/GenBank/DDBJ databases">
        <title>Andean soil-derived lignocellulolytic bacterial consortium as a source of novel taxa and putative plastic-active enzymes.</title>
        <authorList>
            <person name="Diaz-Garcia L."/>
            <person name="Chuvochina M."/>
            <person name="Feuerriegel G."/>
            <person name="Bunk B."/>
            <person name="Sproer C."/>
            <person name="Streit W.R."/>
            <person name="Rodriguez L.M."/>
            <person name="Overmann J."/>
            <person name="Jimenez D.J."/>
        </authorList>
    </citation>
    <scope>NUCLEOTIDE SEQUENCE</scope>
    <source>
        <strain evidence="2">MAG 876</strain>
    </source>
</reference>
<dbReference type="Pfam" id="PF12790">
    <property type="entry name" value="T6SS-SciN"/>
    <property type="match status" value="1"/>
</dbReference>
<dbReference type="PANTHER" id="PTHR37625:SF5">
    <property type="entry name" value="LIPOPROTEIN"/>
    <property type="match status" value="1"/>
</dbReference>
<dbReference type="NCBIfam" id="TIGR03352">
    <property type="entry name" value="VI_chp_3"/>
    <property type="match status" value="1"/>
</dbReference>
<evidence type="ECO:0000313" key="2">
    <source>
        <dbReference type="EMBL" id="WEK28024.1"/>
    </source>
</evidence>
<feature type="compositionally biased region" description="Acidic residues" evidence="1">
    <location>
        <begin position="114"/>
        <end position="124"/>
    </location>
</feature>
<accession>A0AAJ6B9T8</accession>
<keyword evidence="2" id="KW-0449">Lipoprotein</keyword>
<dbReference type="AlphaFoldDB" id="A0AAJ6B9T8"/>
<dbReference type="PANTHER" id="PTHR37625">
    <property type="entry name" value="OUTER MEMBRANE LIPOPROTEIN-RELATED"/>
    <property type="match status" value="1"/>
</dbReference>
<feature type="region of interest" description="Disordered" evidence="1">
    <location>
        <begin position="113"/>
        <end position="141"/>
    </location>
</feature>
<protein>
    <submittedName>
        <fullName evidence="2">Type VI secretion system lipoprotein TssJ</fullName>
    </submittedName>
</protein>
<dbReference type="Gene3D" id="2.60.40.4150">
    <property type="entry name" value="Type VI secretion system, lipoprotein SciN"/>
    <property type="match status" value="1"/>
</dbReference>